<reference evidence="2" key="2">
    <citation type="submission" date="2020-09" db="EMBL/GenBank/DDBJ databases">
        <authorList>
            <person name="Sun Q."/>
            <person name="Zhou Y."/>
        </authorList>
    </citation>
    <scope>NUCLEOTIDE SEQUENCE</scope>
    <source>
        <strain evidence="2">CGMCC 1.15762</strain>
    </source>
</reference>
<organism evidence="2 3">
    <name type="scientific">Salipiger pallidus</name>
    <dbReference type="NCBI Taxonomy" id="1775170"/>
    <lineage>
        <taxon>Bacteria</taxon>
        <taxon>Pseudomonadati</taxon>
        <taxon>Pseudomonadota</taxon>
        <taxon>Alphaproteobacteria</taxon>
        <taxon>Rhodobacterales</taxon>
        <taxon>Roseobacteraceae</taxon>
        <taxon>Salipiger</taxon>
    </lineage>
</organism>
<dbReference type="AlphaFoldDB" id="A0A8J3EGS8"/>
<feature type="region of interest" description="Disordered" evidence="1">
    <location>
        <begin position="40"/>
        <end position="64"/>
    </location>
</feature>
<dbReference type="Gene3D" id="3.40.50.720">
    <property type="entry name" value="NAD(P)-binding Rossmann-like Domain"/>
    <property type="match status" value="1"/>
</dbReference>
<sequence length="64" mass="6994">MGRYAEAAEFAHLMLFLAGDKAGFITGAYYQIDGGAARRLPDRPPRVERCPDARSRAGPFHDGV</sequence>
<dbReference type="RefSeq" id="WP_277874176.1">
    <property type="nucleotide sequence ID" value="NZ_BMJV01000004.1"/>
</dbReference>
<evidence type="ECO:0000313" key="2">
    <source>
        <dbReference type="EMBL" id="GGG73464.1"/>
    </source>
</evidence>
<comment type="caution">
    <text evidence="2">The sequence shown here is derived from an EMBL/GenBank/DDBJ whole genome shotgun (WGS) entry which is preliminary data.</text>
</comment>
<proteinExistence type="predicted"/>
<protein>
    <submittedName>
        <fullName evidence="2">Uncharacterized protein</fullName>
    </submittedName>
</protein>
<evidence type="ECO:0000313" key="3">
    <source>
        <dbReference type="Proteomes" id="UP000617145"/>
    </source>
</evidence>
<dbReference type="EMBL" id="BMJV01000004">
    <property type="protein sequence ID" value="GGG73464.1"/>
    <property type="molecule type" value="Genomic_DNA"/>
</dbReference>
<keyword evidence="3" id="KW-1185">Reference proteome</keyword>
<gene>
    <name evidence="2" type="ORF">GCM10011415_22210</name>
</gene>
<dbReference type="Proteomes" id="UP000617145">
    <property type="component" value="Unassembled WGS sequence"/>
</dbReference>
<feature type="compositionally biased region" description="Basic and acidic residues" evidence="1">
    <location>
        <begin position="40"/>
        <end position="55"/>
    </location>
</feature>
<dbReference type="SUPFAM" id="SSF51735">
    <property type="entry name" value="NAD(P)-binding Rossmann-fold domains"/>
    <property type="match status" value="1"/>
</dbReference>
<name>A0A8J3EGS8_9RHOB</name>
<accession>A0A8J3EGS8</accession>
<evidence type="ECO:0000256" key="1">
    <source>
        <dbReference type="SAM" id="MobiDB-lite"/>
    </source>
</evidence>
<dbReference type="InterPro" id="IPR036291">
    <property type="entry name" value="NAD(P)-bd_dom_sf"/>
</dbReference>
<reference evidence="2" key="1">
    <citation type="journal article" date="2014" name="Int. J. Syst. Evol. Microbiol.">
        <title>Complete genome sequence of Corynebacterium casei LMG S-19264T (=DSM 44701T), isolated from a smear-ripened cheese.</title>
        <authorList>
            <consortium name="US DOE Joint Genome Institute (JGI-PGF)"/>
            <person name="Walter F."/>
            <person name="Albersmeier A."/>
            <person name="Kalinowski J."/>
            <person name="Ruckert C."/>
        </authorList>
    </citation>
    <scope>NUCLEOTIDE SEQUENCE</scope>
    <source>
        <strain evidence="2">CGMCC 1.15762</strain>
    </source>
</reference>